<dbReference type="InterPro" id="IPR036390">
    <property type="entry name" value="WH_DNA-bd_sf"/>
</dbReference>
<dbReference type="InterPro" id="IPR036388">
    <property type="entry name" value="WH-like_DNA-bd_sf"/>
</dbReference>
<dbReference type="PANTHER" id="PTHR33164">
    <property type="entry name" value="TRANSCRIPTIONAL REGULATOR, MARR FAMILY"/>
    <property type="match status" value="1"/>
</dbReference>
<keyword evidence="3" id="KW-1185">Reference proteome</keyword>
<dbReference type="SMART" id="SM00347">
    <property type="entry name" value="HTH_MARR"/>
    <property type="match status" value="1"/>
</dbReference>
<dbReference type="Proteomes" id="UP000744032">
    <property type="component" value="Unassembled WGS sequence"/>
</dbReference>
<protein>
    <submittedName>
        <fullName evidence="2">MarR family transcriptional regulator</fullName>
    </submittedName>
</protein>
<dbReference type="SUPFAM" id="SSF46785">
    <property type="entry name" value="Winged helix' DNA-binding domain"/>
    <property type="match status" value="1"/>
</dbReference>
<dbReference type="EMBL" id="JAAXMD010000674">
    <property type="protein sequence ID" value="NKQ29232.1"/>
    <property type="molecule type" value="Genomic_DNA"/>
</dbReference>
<organism evidence="2 3">
    <name type="scientific">Streptomyces galbus</name>
    <dbReference type="NCBI Taxonomy" id="33898"/>
    <lineage>
        <taxon>Bacteria</taxon>
        <taxon>Bacillati</taxon>
        <taxon>Actinomycetota</taxon>
        <taxon>Actinomycetes</taxon>
        <taxon>Kitasatosporales</taxon>
        <taxon>Streptomycetaceae</taxon>
        <taxon>Streptomyces</taxon>
    </lineage>
</organism>
<comment type="caution">
    <text evidence="2">The sequence shown here is derived from an EMBL/GenBank/DDBJ whole genome shotgun (WGS) entry which is preliminary data.</text>
</comment>
<sequence length="139" mass="15345">MEYVDRRLRHEARIRSAHHTVLVELSEAPGRRLRMTELAACAQMSPSGLSHVVDRLQSFGWVRREACATDRRGQVAVLTDGGLDALARAEPVHIDAIRRVFCGRLTAEQQRELWAIMEELGRGVRSVTAATTAAATEGG</sequence>
<dbReference type="PROSITE" id="PS50995">
    <property type="entry name" value="HTH_MARR_2"/>
    <property type="match status" value="1"/>
</dbReference>
<reference evidence="2 3" key="1">
    <citation type="submission" date="2020-04" db="EMBL/GenBank/DDBJ databases">
        <title>Genome sequence of Streptomyces galbus strain I339.</title>
        <authorList>
            <person name="Silva E.A.N."/>
            <person name="Merces M."/>
            <person name="Castelo Branco A.P.O.T."/>
            <person name="Vasconcelos P.C."/>
            <person name="Costa N.P."/>
            <person name="Marinho G.C.S."/>
            <person name="Oliveira C.J.B."/>
            <person name="Araujo D."/>
            <person name="Rodrigues Junior V.S."/>
            <person name="Almeida R."/>
            <person name="Silva Filho U.R."/>
            <person name="Andrade A.S.A."/>
            <person name="Cibulski S.P."/>
        </authorList>
    </citation>
    <scope>NUCLEOTIDE SEQUENCE [LARGE SCALE GENOMIC DNA]</scope>
    <source>
        <strain evidence="2 3">I339</strain>
    </source>
</reference>
<dbReference type="PANTHER" id="PTHR33164:SF99">
    <property type="entry name" value="MARR FAMILY REGULATORY PROTEIN"/>
    <property type="match status" value="1"/>
</dbReference>
<dbReference type="Pfam" id="PF12802">
    <property type="entry name" value="MarR_2"/>
    <property type="match status" value="1"/>
</dbReference>
<proteinExistence type="predicted"/>
<gene>
    <name evidence="2" type="ORF">HF200_34250</name>
</gene>
<evidence type="ECO:0000313" key="2">
    <source>
        <dbReference type="EMBL" id="NKQ29232.1"/>
    </source>
</evidence>
<evidence type="ECO:0000313" key="3">
    <source>
        <dbReference type="Proteomes" id="UP000744032"/>
    </source>
</evidence>
<dbReference type="PRINTS" id="PR00598">
    <property type="entry name" value="HTHMARR"/>
</dbReference>
<accession>A0ABX1IV62</accession>
<dbReference type="Gene3D" id="1.10.10.10">
    <property type="entry name" value="Winged helix-like DNA-binding domain superfamily/Winged helix DNA-binding domain"/>
    <property type="match status" value="1"/>
</dbReference>
<dbReference type="InterPro" id="IPR039422">
    <property type="entry name" value="MarR/SlyA-like"/>
</dbReference>
<name>A0ABX1IV62_STRGB</name>
<evidence type="ECO:0000259" key="1">
    <source>
        <dbReference type="PROSITE" id="PS50995"/>
    </source>
</evidence>
<feature type="domain" description="HTH marR-type" evidence="1">
    <location>
        <begin position="1"/>
        <end position="122"/>
    </location>
</feature>
<dbReference type="InterPro" id="IPR000835">
    <property type="entry name" value="HTH_MarR-typ"/>
</dbReference>